<dbReference type="Proteomes" id="UP000027222">
    <property type="component" value="Unassembled WGS sequence"/>
</dbReference>
<name>A0A067TIS7_GALM3</name>
<dbReference type="HOGENOM" id="CLU_018544_12_0_1"/>
<dbReference type="EMBL" id="KL142369">
    <property type="protein sequence ID" value="KDR83125.1"/>
    <property type="molecule type" value="Genomic_DNA"/>
</dbReference>
<sequence>MESTDIVMQPHLAKFLENNICPSEEDLKEVKEVLSMPLQELQDKATEIERLSKALNDLKEERKVIQNSVDEYTTILSPVRRFSTRILHEIFLHCLPSHRNPVMSATEAPLLLAQICQSWRSAALSCHPLWSRLHVPLLPYSNSTYEPFSPNPGVDTTQLREEHRELPARYAKAMQTRSELAEIWLSRSGSCPLSISINFFGYYGPVLQEDLNDDNPLFQLFTTIIAFSERFDDLELCMPFEIYQALQDKISLEMVPNLRRLRTNFFERVTPNANMPRHSVILLEAPKLQKLSMYTDNVSVATFDAVNIPSTWENLTDLFFHSPITSAEAVQVLRKCQNLEHCKLVVSDGADVYISPDDVLSLPYLRFLCIQLNTGDSMAVIYRRINAPNLTSFEYQSYHRFPQDYGHGMNGTTQSSPVLSLLERCRGMRKLSVDPRIWSAQDLIFSFRIASNLTHLILGQPPRDGQALVQEFSQGNGPYWMVGFGHFNLDLLVISEQLTATPFVLIPEKEILLPKLEVFEAFLTGTVTDDTLLQFILSRLGDPAHKGVTSLKTVKVAFERTRQKDICDEVHQRAEEVGLKIALDLFYSADIPPNNTKYTDVLSPWYGLSEDRSWHYPDDEAEES</sequence>
<proteinExistence type="predicted"/>
<evidence type="ECO:0000313" key="3">
    <source>
        <dbReference type="Proteomes" id="UP000027222"/>
    </source>
</evidence>
<evidence type="ECO:0000256" key="1">
    <source>
        <dbReference type="SAM" id="Coils"/>
    </source>
</evidence>
<evidence type="ECO:0000313" key="2">
    <source>
        <dbReference type="EMBL" id="KDR83125.1"/>
    </source>
</evidence>
<organism evidence="2 3">
    <name type="scientific">Galerina marginata (strain CBS 339.88)</name>
    <dbReference type="NCBI Taxonomy" id="685588"/>
    <lineage>
        <taxon>Eukaryota</taxon>
        <taxon>Fungi</taxon>
        <taxon>Dikarya</taxon>
        <taxon>Basidiomycota</taxon>
        <taxon>Agaricomycotina</taxon>
        <taxon>Agaricomycetes</taxon>
        <taxon>Agaricomycetidae</taxon>
        <taxon>Agaricales</taxon>
        <taxon>Agaricineae</taxon>
        <taxon>Strophariaceae</taxon>
        <taxon>Galerina</taxon>
    </lineage>
</organism>
<dbReference type="AlphaFoldDB" id="A0A067TIS7"/>
<gene>
    <name evidence="2" type="ORF">GALMADRAFT_238956</name>
</gene>
<protein>
    <recommendedName>
        <fullName evidence="4">F-box domain-containing protein</fullName>
    </recommendedName>
</protein>
<feature type="coiled-coil region" evidence="1">
    <location>
        <begin position="38"/>
        <end position="75"/>
    </location>
</feature>
<keyword evidence="1" id="KW-0175">Coiled coil</keyword>
<keyword evidence="3" id="KW-1185">Reference proteome</keyword>
<reference evidence="3" key="1">
    <citation type="journal article" date="2014" name="Proc. Natl. Acad. Sci. U.S.A.">
        <title>Extensive sampling of basidiomycete genomes demonstrates inadequacy of the white-rot/brown-rot paradigm for wood decay fungi.</title>
        <authorList>
            <person name="Riley R."/>
            <person name="Salamov A.A."/>
            <person name="Brown D.W."/>
            <person name="Nagy L.G."/>
            <person name="Floudas D."/>
            <person name="Held B.W."/>
            <person name="Levasseur A."/>
            <person name="Lombard V."/>
            <person name="Morin E."/>
            <person name="Otillar R."/>
            <person name="Lindquist E.A."/>
            <person name="Sun H."/>
            <person name="LaButti K.M."/>
            <person name="Schmutz J."/>
            <person name="Jabbour D."/>
            <person name="Luo H."/>
            <person name="Baker S.E."/>
            <person name="Pisabarro A.G."/>
            <person name="Walton J.D."/>
            <person name="Blanchette R.A."/>
            <person name="Henrissat B."/>
            <person name="Martin F."/>
            <person name="Cullen D."/>
            <person name="Hibbett D.S."/>
            <person name="Grigoriev I.V."/>
        </authorList>
    </citation>
    <scope>NUCLEOTIDE SEQUENCE [LARGE SCALE GENOMIC DNA]</scope>
    <source>
        <strain evidence="3">CBS 339.88</strain>
    </source>
</reference>
<dbReference type="STRING" id="685588.A0A067TIS7"/>
<dbReference type="OrthoDB" id="3365698at2759"/>
<accession>A0A067TIS7</accession>
<dbReference type="Gene3D" id="3.80.10.10">
    <property type="entry name" value="Ribonuclease Inhibitor"/>
    <property type="match status" value="1"/>
</dbReference>
<dbReference type="InterPro" id="IPR032675">
    <property type="entry name" value="LRR_dom_sf"/>
</dbReference>
<evidence type="ECO:0008006" key="4">
    <source>
        <dbReference type="Google" id="ProtNLM"/>
    </source>
</evidence>